<keyword evidence="3" id="KW-1185">Reference proteome</keyword>
<evidence type="ECO:0000256" key="1">
    <source>
        <dbReference type="SAM" id="Phobius"/>
    </source>
</evidence>
<sequence>MPHFPLILISAVICVGALVATLMIGMKPEDKNYRKHTKNRMIILSSIYVVTFVPALVFTILYFFFMR</sequence>
<evidence type="ECO:0000313" key="2">
    <source>
        <dbReference type="EMBL" id="MCR6097275.1"/>
    </source>
</evidence>
<comment type="caution">
    <text evidence="2">The sequence shown here is derived from an EMBL/GenBank/DDBJ whole genome shotgun (WGS) entry which is preliminary data.</text>
</comment>
<feature type="transmembrane region" description="Helical" evidence="1">
    <location>
        <begin position="6"/>
        <end position="26"/>
    </location>
</feature>
<keyword evidence="1" id="KW-0472">Membrane</keyword>
<proteinExistence type="predicted"/>
<feature type="transmembrane region" description="Helical" evidence="1">
    <location>
        <begin position="47"/>
        <end position="65"/>
    </location>
</feature>
<gene>
    <name evidence="2" type="ORF">HXA33_12040</name>
</gene>
<keyword evidence="1" id="KW-0812">Transmembrane</keyword>
<dbReference type="OrthoDB" id="2889317at2"/>
<reference evidence="2" key="1">
    <citation type="submission" date="2020-06" db="EMBL/GenBank/DDBJ databases">
        <title>Insight into the genomes of haloalkaliphilic bacilli from Kenyan soda lakes.</title>
        <authorList>
            <person name="Mwirichia R."/>
            <person name="Villamizar G.C."/>
            <person name="Poehlein A."/>
            <person name="Mugweru J."/>
            <person name="Kipnyargis A."/>
            <person name="Kiplimo D."/>
            <person name="Orwa P."/>
            <person name="Daniel R."/>
        </authorList>
    </citation>
    <scope>NUCLEOTIDE SEQUENCE</scope>
    <source>
        <strain evidence="2">B1096_S55</strain>
    </source>
</reference>
<evidence type="ECO:0000313" key="3">
    <source>
        <dbReference type="Proteomes" id="UP001057753"/>
    </source>
</evidence>
<protein>
    <submittedName>
        <fullName evidence="2">Uncharacterized protein</fullName>
    </submittedName>
</protein>
<name>A0A9Q4FY44_SALAG</name>
<dbReference type="AlphaFoldDB" id="A0A9Q4FY44"/>
<keyword evidence="1" id="KW-1133">Transmembrane helix</keyword>
<dbReference type="RefSeq" id="WP_078577532.1">
    <property type="nucleotide sequence ID" value="NZ_JABXYM010000001.1"/>
</dbReference>
<dbReference type="Proteomes" id="UP001057753">
    <property type="component" value="Unassembled WGS sequence"/>
</dbReference>
<dbReference type="EMBL" id="JABXYM010000001">
    <property type="protein sequence ID" value="MCR6097275.1"/>
    <property type="molecule type" value="Genomic_DNA"/>
</dbReference>
<accession>A0A9Q4FY44</accession>
<organism evidence="2 3">
    <name type="scientific">Salipaludibacillus agaradhaerens</name>
    <name type="common">Bacillus agaradhaerens</name>
    <dbReference type="NCBI Taxonomy" id="76935"/>
    <lineage>
        <taxon>Bacteria</taxon>
        <taxon>Bacillati</taxon>
        <taxon>Bacillota</taxon>
        <taxon>Bacilli</taxon>
        <taxon>Bacillales</taxon>
        <taxon>Bacillaceae</taxon>
    </lineage>
</organism>